<feature type="transmembrane region" description="Helical" evidence="1">
    <location>
        <begin position="7"/>
        <end position="32"/>
    </location>
</feature>
<dbReference type="AlphaFoldDB" id="A0A6I4W719"/>
<dbReference type="InterPro" id="IPR012495">
    <property type="entry name" value="TadE-like_dom"/>
</dbReference>
<feature type="domain" description="TadE-like" evidence="2">
    <location>
        <begin position="7"/>
        <end position="49"/>
    </location>
</feature>
<name>A0A6I4W719_9ACTN</name>
<protein>
    <recommendedName>
        <fullName evidence="2">TadE-like domain-containing protein</fullName>
    </recommendedName>
</protein>
<evidence type="ECO:0000313" key="3">
    <source>
        <dbReference type="EMBL" id="MXQ62944.1"/>
    </source>
</evidence>
<dbReference type="Pfam" id="PF07811">
    <property type="entry name" value="TadE"/>
    <property type="match status" value="1"/>
</dbReference>
<dbReference type="Proteomes" id="UP000431901">
    <property type="component" value="Unassembled WGS sequence"/>
</dbReference>
<proteinExistence type="predicted"/>
<gene>
    <name evidence="3" type="ORF">GQ466_02740</name>
</gene>
<evidence type="ECO:0000259" key="2">
    <source>
        <dbReference type="Pfam" id="PF07811"/>
    </source>
</evidence>
<dbReference type="OrthoDB" id="3482073at2"/>
<keyword evidence="1" id="KW-0472">Membrane</keyword>
<comment type="caution">
    <text evidence="3">The sequence shown here is derived from an EMBL/GenBank/DDBJ whole genome shotgun (WGS) entry which is preliminary data.</text>
</comment>
<accession>A0A6I4W719</accession>
<reference evidence="3 4" key="1">
    <citation type="submission" date="2019-12" db="EMBL/GenBank/DDBJ databases">
        <title>Nocardia macrotermitis sp. nov. and Nocardia aurantia sp. nov., isolated from the gut of the fungus growing-termite Macrotermes natalensis.</title>
        <authorList>
            <person name="Christine B."/>
            <person name="Rene B."/>
        </authorList>
    </citation>
    <scope>NUCLEOTIDE SEQUENCE [LARGE SCALE GENOMIC DNA]</scope>
    <source>
        <strain evidence="3 4">DSM 102126</strain>
    </source>
</reference>
<dbReference type="RefSeq" id="WP_161101163.1">
    <property type="nucleotide sequence ID" value="NZ_JBHLYI010000002.1"/>
</dbReference>
<sequence length="120" mass="12640">MDTRDRGAAAVEFAAVFPLALVVILIAFQAYLASTTVERVENAARTGAREASKAMDPGRCEGSATSSMPHWLNDYAVSGAATTHDGTDAVSCTVRAKIPLLWKGVPLDFGVTRTVTMPLG</sequence>
<evidence type="ECO:0000256" key="1">
    <source>
        <dbReference type="SAM" id="Phobius"/>
    </source>
</evidence>
<organism evidence="3 4">
    <name type="scientific">Actinomadura rayongensis</name>
    <dbReference type="NCBI Taxonomy" id="1429076"/>
    <lineage>
        <taxon>Bacteria</taxon>
        <taxon>Bacillati</taxon>
        <taxon>Actinomycetota</taxon>
        <taxon>Actinomycetes</taxon>
        <taxon>Streptosporangiales</taxon>
        <taxon>Thermomonosporaceae</taxon>
        <taxon>Actinomadura</taxon>
    </lineage>
</organism>
<keyword evidence="1" id="KW-1133">Transmembrane helix</keyword>
<keyword evidence="4" id="KW-1185">Reference proteome</keyword>
<evidence type="ECO:0000313" key="4">
    <source>
        <dbReference type="Proteomes" id="UP000431901"/>
    </source>
</evidence>
<keyword evidence="1" id="KW-0812">Transmembrane</keyword>
<dbReference type="EMBL" id="WUTW01000001">
    <property type="protein sequence ID" value="MXQ62944.1"/>
    <property type="molecule type" value="Genomic_DNA"/>
</dbReference>